<feature type="transmembrane region" description="Helical" evidence="2">
    <location>
        <begin position="54"/>
        <end position="80"/>
    </location>
</feature>
<evidence type="ECO:0000259" key="3">
    <source>
        <dbReference type="Pfam" id="PF01476"/>
    </source>
</evidence>
<protein>
    <recommendedName>
        <fullName evidence="3">LysM domain-containing protein</fullName>
    </recommendedName>
</protein>
<feature type="compositionally biased region" description="Pro residues" evidence="1">
    <location>
        <begin position="171"/>
        <end position="186"/>
    </location>
</feature>
<evidence type="ECO:0000256" key="2">
    <source>
        <dbReference type="SAM" id="Phobius"/>
    </source>
</evidence>
<dbReference type="Gene3D" id="3.10.350.10">
    <property type="entry name" value="LysM domain"/>
    <property type="match status" value="1"/>
</dbReference>
<accession>A0A6J4IY42</accession>
<keyword evidence="2" id="KW-0472">Membrane</keyword>
<reference evidence="4" key="1">
    <citation type="submission" date="2020-02" db="EMBL/GenBank/DDBJ databases">
        <authorList>
            <person name="Meier V. D."/>
        </authorList>
    </citation>
    <scope>NUCLEOTIDE SEQUENCE</scope>
    <source>
        <strain evidence="4">AVDCRST_MAG76</strain>
    </source>
</reference>
<keyword evidence="2" id="KW-1133">Transmembrane helix</keyword>
<dbReference type="AlphaFoldDB" id="A0A6J4IY42"/>
<dbReference type="Pfam" id="PF01476">
    <property type="entry name" value="LysM"/>
    <property type="match status" value="1"/>
</dbReference>
<evidence type="ECO:0000256" key="1">
    <source>
        <dbReference type="SAM" id="MobiDB-lite"/>
    </source>
</evidence>
<dbReference type="InterPro" id="IPR036779">
    <property type="entry name" value="LysM_dom_sf"/>
</dbReference>
<proteinExistence type="predicted"/>
<dbReference type="EMBL" id="CADCSZ010000182">
    <property type="protein sequence ID" value="CAA9265431.1"/>
    <property type="molecule type" value="Genomic_DNA"/>
</dbReference>
<sequence>MTRHERIADVARLTGILVTLAVGEAVLARAGRPLPRLVADAERMSRTFEEAEPLLVAVSALRLVALAVGAGLLAVTAAGIAARTAGLARLVTRLDRLTPPSLRRVLDGALGAGLAASIGLSSVPAGADPSPSPTMAIGPDAATTLRRLPDSPYPNPDRSTTTVLRRLPDAAPGPPDAGATVPPPATASPSHAGPGPAAPPPGTGSRQVVVRPGDSFWRLAERHEVERLGRQPSDAEVTVCWKQLVALNRHRLVVADNPDLIFAGQVLHLPCP</sequence>
<feature type="region of interest" description="Disordered" evidence="1">
    <location>
        <begin position="166"/>
        <end position="209"/>
    </location>
</feature>
<evidence type="ECO:0000313" key="4">
    <source>
        <dbReference type="EMBL" id="CAA9265431.1"/>
    </source>
</evidence>
<dbReference type="InterPro" id="IPR018392">
    <property type="entry name" value="LysM"/>
</dbReference>
<organism evidence="4">
    <name type="scientific">uncultured Acidimicrobiales bacterium</name>
    <dbReference type="NCBI Taxonomy" id="310071"/>
    <lineage>
        <taxon>Bacteria</taxon>
        <taxon>Bacillati</taxon>
        <taxon>Actinomycetota</taxon>
        <taxon>Acidimicrobiia</taxon>
        <taxon>Acidimicrobiales</taxon>
        <taxon>environmental samples</taxon>
    </lineage>
</organism>
<keyword evidence="2" id="KW-0812">Transmembrane</keyword>
<feature type="domain" description="LysM" evidence="3">
    <location>
        <begin position="209"/>
        <end position="270"/>
    </location>
</feature>
<name>A0A6J4IY42_9ACTN</name>
<gene>
    <name evidence="4" type="ORF">AVDCRST_MAG76-3086</name>
</gene>